<evidence type="ECO:0000256" key="8">
    <source>
        <dbReference type="ARBA" id="ARBA00051712"/>
    </source>
</evidence>
<evidence type="ECO:0000256" key="10">
    <source>
        <dbReference type="PROSITE-ProRule" id="PRU10125"/>
    </source>
</evidence>
<evidence type="ECO:0000256" key="9">
    <source>
        <dbReference type="HAMAP-Rule" id="MF_00197"/>
    </source>
</evidence>
<dbReference type="Pfam" id="PF01678">
    <property type="entry name" value="DAP_epimerase"/>
    <property type="match status" value="2"/>
</dbReference>
<dbReference type="GO" id="GO:0008837">
    <property type="term" value="F:diaminopimelate epimerase activity"/>
    <property type="evidence" value="ECO:0007669"/>
    <property type="project" value="UniProtKB-UniRule"/>
</dbReference>
<evidence type="ECO:0000256" key="6">
    <source>
        <dbReference type="ARBA" id="ARBA00023154"/>
    </source>
</evidence>
<accession>A0A4D6YN87</accession>
<dbReference type="SUPFAM" id="SSF54506">
    <property type="entry name" value="Diaminopimelate epimerase-like"/>
    <property type="match status" value="2"/>
</dbReference>
<comment type="subcellular location">
    <subcellularLocation>
        <location evidence="9">Cytoplasm</location>
    </subcellularLocation>
</comment>
<feature type="binding site" evidence="9">
    <location>
        <position position="164"/>
    </location>
    <ligand>
        <name>substrate</name>
    </ligand>
</feature>
<dbReference type="GO" id="GO:0005829">
    <property type="term" value="C:cytosol"/>
    <property type="evidence" value="ECO:0007669"/>
    <property type="project" value="TreeGrafter"/>
</dbReference>
<feature type="binding site" evidence="9">
    <location>
        <begin position="81"/>
        <end position="82"/>
    </location>
    <ligand>
        <name>substrate</name>
    </ligand>
</feature>
<feature type="binding site" evidence="9">
    <location>
        <begin position="225"/>
        <end position="226"/>
    </location>
    <ligand>
        <name>substrate</name>
    </ligand>
</feature>
<keyword evidence="4 9" id="KW-0963">Cytoplasm</keyword>
<evidence type="ECO:0000256" key="1">
    <source>
        <dbReference type="ARBA" id="ARBA00005196"/>
    </source>
</evidence>
<evidence type="ECO:0000313" key="12">
    <source>
        <dbReference type="Proteomes" id="UP000298603"/>
    </source>
</evidence>
<evidence type="ECO:0000256" key="4">
    <source>
        <dbReference type="ARBA" id="ARBA00022490"/>
    </source>
</evidence>
<proteinExistence type="inferred from homology"/>
<keyword evidence="7 9" id="KW-0413">Isomerase</keyword>
<comment type="subunit">
    <text evidence="9">Homodimer.</text>
</comment>
<dbReference type="AlphaFoldDB" id="A0A4D6YN87"/>
<dbReference type="PANTHER" id="PTHR31689:SF0">
    <property type="entry name" value="DIAMINOPIMELATE EPIMERASE"/>
    <property type="match status" value="1"/>
</dbReference>
<organism evidence="11 12">
    <name type="scientific">Buchnera aphidicola</name>
    <name type="common">Therioaphis trifolii</name>
    <dbReference type="NCBI Taxonomy" id="1241884"/>
    <lineage>
        <taxon>Bacteria</taxon>
        <taxon>Pseudomonadati</taxon>
        <taxon>Pseudomonadota</taxon>
        <taxon>Gammaproteobacteria</taxon>
        <taxon>Enterobacterales</taxon>
        <taxon>Erwiniaceae</taxon>
        <taxon>Buchnera</taxon>
    </lineage>
</organism>
<evidence type="ECO:0000256" key="7">
    <source>
        <dbReference type="ARBA" id="ARBA00023235"/>
    </source>
</evidence>
<dbReference type="Proteomes" id="UP000298603">
    <property type="component" value="Chromosome"/>
</dbReference>
<dbReference type="NCBIfam" id="TIGR00652">
    <property type="entry name" value="DapF"/>
    <property type="match status" value="1"/>
</dbReference>
<feature type="site" description="Could be important to modulate the pK values of the two catalytic cysteine residues" evidence="9">
    <location>
        <position position="166"/>
    </location>
</feature>
<feature type="binding site" evidence="9">
    <location>
        <position position="51"/>
    </location>
    <ligand>
        <name>substrate</name>
    </ligand>
</feature>
<dbReference type="PROSITE" id="PS01326">
    <property type="entry name" value="DAP_EPIMERASE"/>
    <property type="match status" value="1"/>
</dbReference>
<comment type="function">
    <text evidence="9">Catalyzes the stereoinversion of LL-2,6-diaminopimelate (L,L-DAP) to meso-diaminopimelate (meso-DAP), a precursor of L-lysine and an essential component of the bacterial peptidoglycan.</text>
</comment>
<protein>
    <recommendedName>
        <fullName evidence="3 9">Diaminopimelate epimerase</fullName>
        <shortName evidence="9">DAP epimerase</shortName>
        <ecNumber evidence="3 9">5.1.1.7</ecNumber>
    </recommendedName>
    <alternativeName>
        <fullName evidence="9">PLP-independent amino acid racemase</fullName>
    </alternativeName>
</protein>
<gene>
    <name evidence="9" type="primary">dapF</name>
    <name evidence="11" type="ORF">D9V81_02060</name>
</gene>
<feature type="active site" description="Proton acceptor" evidence="9">
    <location>
        <position position="224"/>
    </location>
</feature>
<dbReference type="InterPro" id="IPR018510">
    <property type="entry name" value="DAP_epimerase_AS"/>
</dbReference>
<keyword evidence="12" id="KW-1185">Reference proteome</keyword>
<sequence length="286" mass="32372">MLSKNKKIYFSKMHGLGNDFVVIDKINQNIPLSNNIIKKISNRNTGIGFDQLLIVENPKKINCDFYYRIFNADGSEVAQCGNGARCFVYFLHLKKLTTKKKILVQTKYNDMLIHYIDKKNIIVNMGHPKFNSNNVPKFKLKNFNLNVIKINDIIIEFGTIFIGNPHCIILVKDINNCSVNKIGRLLNNHILFPEGINVNFVQIVSLNHIMLRVYERGVGETRACGSGACASVVHGIIQNILQKKVIVTLLGGNLEIFWSGFGDSVYMKGPAEHVYDGYIDINCFET</sequence>
<dbReference type="OrthoDB" id="9805408at2"/>
<comment type="similarity">
    <text evidence="2 9">Belongs to the diaminopimelate epimerase family.</text>
</comment>
<feature type="binding site" evidence="9">
    <location>
        <position position="197"/>
    </location>
    <ligand>
        <name>substrate</name>
    </ligand>
</feature>
<evidence type="ECO:0000256" key="2">
    <source>
        <dbReference type="ARBA" id="ARBA00010219"/>
    </source>
</evidence>
<dbReference type="InterPro" id="IPR001653">
    <property type="entry name" value="DAP_epimerase_DapF"/>
</dbReference>
<feature type="site" description="Could be important to modulate the pK values of the two catalytic cysteine residues" evidence="9">
    <location>
        <position position="215"/>
    </location>
</feature>
<dbReference type="EC" id="5.1.1.7" evidence="3 9"/>
<dbReference type="EMBL" id="CP032996">
    <property type="protein sequence ID" value="QCI27378.1"/>
    <property type="molecule type" value="Genomic_DNA"/>
</dbReference>
<reference evidence="11 12" key="1">
    <citation type="submission" date="2018-10" db="EMBL/GenBank/DDBJ databases">
        <title>Comparative functional genomics of the obligate endosymbiont Buchnera aphidicola.</title>
        <authorList>
            <person name="Chong R.A."/>
        </authorList>
    </citation>
    <scope>NUCLEOTIDE SEQUENCE [LARGE SCALE GENOMIC DNA]</scope>
    <source>
        <strain evidence="11 12">Tma</strain>
    </source>
</reference>
<evidence type="ECO:0000256" key="3">
    <source>
        <dbReference type="ARBA" id="ARBA00013080"/>
    </source>
</evidence>
<comment type="catalytic activity">
    <reaction evidence="8 9">
        <text>(2S,6S)-2,6-diaminopimelate = meso-2,6-diaminopimelate</text>
        <dbReference type="Rhea" id="RHEA:15393"/>
        <dbReference type="ChEBI" id="CHEBI:57609"/>
        <dbReference type="ChEBI" id="CHEBI:57791"/>
        <dbReference type="EC" id="5.1.1.7"/>
    </reaction>
</comment>
<dbReference type="FunFam" id="3.10.310.10:FF:000001">
    <property type="entry name" value="Diaminopimelate epimerase"/>
    <property type="match status" value="1"/>
</dbReference>
<name>A0A4D6YN87_9GAMM</name>
<feature type="active site" evidence="10">
    <location>
        <position position="80"/>
    </location>
</feature>
<dbReference type="Gene3D" id="3.10.310.10">
    <property type="entry name" value="Diaminopimelate Epimerase, Chain A, domain 1"/>
    <property type="match status" value="2"/>
</dbReference>
<dbReference type="HAMAP" id="MF_00197">
    <property type="entry name" value="DAP_epimerase"/>
    <property type="match status" value="1"/>
</dbReference>
<keyword evidence="6 9" id="KW-0457">Lysine biosynthesis</keyword>
<evidence type="ECO:0000256" key="5">
    <source>
        <dbReference type="ARBA" id="ARBA00022605"/>
    </source>
</evidence>
<feature type="binding site" evidence="9">
    <location>
        <begin position="215"/>
        <end position="216"/>
    </location>
    <ligand>
        <name>substrate</name>
    </ligand>
</feature>
<dbReference type="UniPathway" id="UPA00034">
    <property type="reaction ID" value="UER00025"/>
</dbReference>
<feature type="binding site" evidence="9">
    <location>
        <position position="18"/>
    </location>
    <ligand>
        <name>substrate</name>
    </ligand>
</feature>
<feature type="site" description="Important for dimerization" evidence="9">
    <location>
        <position position="275"/>
    </location>
</feature>
<evidence type="ECO:0000313" key="11">
    <source>
        <dbReference type="EMBL" id="QCI27378.1"/>
    </source>
</evidence>
<keyword evidence="5 9" id="KW-0028">Amino-acid biosynthesis</keyword>
<dbReference type="PANTHER" id="PTHR31689">
    <property type="entry name" value="DIAMINOPIMELATE EPIMERASE, CHLOROPLASTIC"/>
    <property type="match status" value="1"/>
</dbReference>
<dbReference type="GO" id="GO:0009089">
    <property type="term" value="P:lysine biosynthetic process via diaminopimelate"/>
    <property type="evidence" value="ECO:0007669"/>
    <property type="project" value="UniProtKB-UniRule"/>
</dbReference>
<comment type="pathway">
    <text evidence="1 9">Amino-acid biosynthesis; L-lysine biosynthesis via DAP pathway; DL-2,6-diaminopimelate from LL-2,6-diaminopimelate: step 1/1.</text>
</comment>
<feature type="active site" description="Proton donor" evidence="9">
    <location>
        <position position="80"/>
    </location>
</feature>
<feature type="binding site" evidence="9">
    <location>
        <position position="71"/>
    </location>
    <ligand>
        <name>substrate</name>
    </ligand>
</feature>